<feature type="binding site" evidence="8">
    <location>
        <begin position="24"/>
        <end position="26"/>
    </location>
    <ligand>
        <name>shikimate</name>
        <dbReference type="ChEBI" id="CHEBI:36208"/>
    </ligand>
</feature>
<dbReference type="InterPro" id="IPR022893">
    <property type="entry name" value="Shikimate_DH_fam"/>
</dbReference>
<evidence type="ECO:0000256" key="8">
    <source>
        <dbReference type="HAMAP-Rule" id="MF_00222"/>
    </source>
</evidence>
<feature type="binding site" evidence="8">
    <location>
        <position position="239"/>
    </location>
    <ligand>
        <name>shikimate</name>
        <dbReference type="ChEBI" id="CHEBI:36208"/>
    </ligand>
</feature>
<dbReference type="InterPro" id="IPR046346">
    <property type="entry name" value="Aminoacid_DH-like_N_sf"/>
</dbReference>
<dbReference type="GO" id="GO:0008652">
    <property type="term" value="P:amino acid biosynthetic process"/>
    <property type="evidence" value="ECO:0007669"/>
    <property type="project" value="UniProtKB-KW"/>
</dbReference>
<dbReference type="InterPro" id="IPR011342">
    <property type="entry name" value="Shikimate_DH"/>
</dbReference>
<dbReference type="SUPFAM" id="SSF53223">
    <property type="entry name" value="Aminoacid dehydrogenase-like, N-terminal domain"/>
    <property type="match status" value="1"/>
</dbReference>
<keyword evidence="13" id="KW-1185">Reference proteome</keyword>
<feature type="binding site" evidence="8">
    <location>
        <position position="71"/>
    </location>
    <ligand>
        <name>shikimate</name>
        <dbReference type="ChEBI" id="CHEBI:36208"/>
    </ligand>
</feature>
<evidence type="ECO:0000256" key="6">
    <source>
        <dbReference type="ARBA" id="ARBA00023141"/>
    </source>
</evidence>
<dbReference type="GO" id="GO:0009073">
    <property type="term" value="P:aromatic amino acid family biosynthetic process"/>
    <property type="evidence" value="ECO:0007669"/>
    <property type="project" value="UniProtKB-KW"/>
</dbReference>
<dbReference type="Gene3D" id="3.40.50.10860">
    <property type="entry name" value="Leucine Dehydrogenase, chain A, domain 1"/>
    <property type="match status" value="1"/>
</dbReference>
<feature type="binding site" evidence="8">
    <location>
        <begin position="136"/>
        <end position="140"/>
    </location>
    <ligand>
        <name>NADP(+)</name>
        <dbReference type="ChEBI" id="CHEBI:58349"/>
    </ligand>
</feature>
<dbReference type="PANTHER" id="PTHR21089">
    <property type="entry name" value="SHIKIMATE DEHYDROGENASE"/>
    <property type="match status" value="1"/>
</dbReference>
<evidence type="ECO:0000313" key="13">
    <source>
        <dbReference type="Proteomes" id="UP000065807"/>
    </source>
</evidence>
<dbReference type="GO" id="GO:0009423">
    <property type="term" value="P:chorismate biosynthetic process"/>
    <property type="evidence" value="ECO:0007669"/>
    <property type="project" value="UniProtKB-UniRule"/>
</dbReference>
<dbReference type="GO" id="GO:0004764">
    <property type="term" value="F:shikimate 3-dehydrogenase (NADP+) activity"/>
    <property type="evidence" value="ECO:0007669"/>
    <property type="project" value="UniProtKB-UniRule"/>
</dbReference>
<proteinExistence type="inferred from homology"/>
<keyword evidence="5 8" id="KW-0560">Oxidoreductase</keyword>
<keyword evidence="6 8" id="KW-0057">Aromatic amino acid biosynthesis</keyword>
<evidence type="ECO:0000256" key="7">
    <source>
        <dbReference type="ARBA" id="ARBA00049442"/>
    </source>
</evidence>
<evidence type="ECO:0000256" key="1">
    <source>
        <dbReference type="ARBA" id="ARBA00004871"/>
    </source>
</evidence>
<dbReference type="STRING" id="1555112.LIP_3623"/>
<sequence>MAPRPEGTRHPRLLAVLGDPVEHSLSPPMHNAAFRATGLPFTYIAVRVGPGELRRAVDALRVLGARGANVTVPHKEAAAQLAEWLSAEAREAGAVNTLVFEEGRVLGYSTDGAGFCRALDEVAHFDPAGRRVVLLGAGGAARAVALALAARGAAAVRVVNRTQERARALVERILASGRGTEARACPWPQDTPGWEDVLRGGDLVVQATSLGLARSGPDPWRDLPFQVTAGTALATDLIYGPGGSPFLRAAARAGLRTLAGDWMLLYQGAEAFRLWTGVEAPVALMRSVLDRLLKGGSDVGKAHGAHLSG</sequence>
<dbReference type="UniPathway" id="UPA00053">
    <property type="reaction ID" value="UER00087"/>
</dbReference>
<comment type="catalytic activity">
    <reaction evidence="7 8">
        <text>shikimate + NADP(+) = 3-dehydroshikimate + NADPH + H(+)</text>
        <dbReference type="Rhea" id="RHEA:17737"/>
        <dbReference type="ChEBI" id="CHEBI:15378"/>
        <dbReference type="ChEBI" id="CHEBI:16630"/>
        <dbReference type="ChEBI" id="CHEBI:36208"/>
        <dbReference type="ChEBI" id="CHEBI:57783"/>
        <dbReference type="ChEBI" id="CHEBI:58349"/>
        <dbReference type="EC" id="1.1.1.25"/>
    </reaction>
</comment>
<dbReference type="InterPro" id="IPR006151">
    <property type="entry name" value="Shikm_DH/Glu-tRNA_Rdtase"/>
</dbReference>
<dbReference type="AlphaFoldDB" id="A0A0K2SQQ0"/>
<dbReference type="SUPFAM" id="SSF51735">
    <property type="entry name" value="NAD(P)-binding Rossmann-fold domains"/>
    <property type="match status" value="1"/>
</dbReference>
<protein>
    <recommendedName>
        <fullName evidence="2 8">Shikimate dehydrogenase (NADP(+))</fullName>
        <shortName evidence="8">SDH</shortName>
        <ecNumber evidence="2 8">1.1.1.25</ecNumber>
    </recommendedName>
</protein>
<dbReference type="PANTHER" id="PTHR21089:SF1">
    <property type="entry name" value="BIFUNCTIONAL 3-DEHYDROQUINATE DEHYDRATASE_SHIKIMATE DEHYDROGENASE, CHLOROPLASTIC"/>
    <property type="match status" value="1"/>
</dbReference>
<dbReference type="EMBL" id="AP014924">
    <property type="protein sequence ID" value="BAS29431.1"/>
    <property type="molecule type" value="Genomic_DNA"/>
</dbReference>
<organism evidence="12 13">
    <name type="scientific">Limnochorda pilosa</name>
    <dbReference type="NCBI Taxonomy" id="1555112"/>
    <lineage>
        <taxon>Bacteria</taxon>
        <taxon>Bacillati</taxon>
        <taxon>Bacillota</taxon>
        <taxon>Limnochordia</taxon>
        <taxon>Limnochordales</taxon>
        <taxon>Limnochordaceae</taxon>
        <taxon>Limnochorda</taxon>
    </lineage>
</organism>
<feature type="binding site" evidence="8">
    <location>
        <position position="111"/>
    </location>
    <ligand>
        <name>shikimate</name>
        <dbReference type="ChEBI" id="CHEBI:36208"/>
    </ligand>
</feature>
<dbReference type="EC" id="1.1.1.25" evidence="2 8"/>
<feature type="binding site" evidence="8">
    <location>
        <position position="237"/>
    </location>
    <ligand>
        <name>NADP(+)</name>
        <dbReference type="ChEBI" id="CHEBI:58349"/>
    </ligand>
</feature>
<accession>A0A0K2SQQ0</accession>
<dbReference type="GO" id="GO:0019632">
    <property type="term" value="P:shikimate metabolic process"/>
    <property type="evidence" value="ECO:0007669"/>
    <property type="project" value="InterPro"/>
</dbReference>
<dbReference type="InterPro" id="IPR013708">
    <property type="entry name" value="Shikimate_DH-bd_N"/>
</dbReference>
<dbReference type="RefSeq" id="WP_068141141.1">
    <property type="nucleotide sequence ID" value="NZ_AP014924.1"/>
</dbReference>
<dbReference type="HAMAP" id="MF_00222">
    <property type="entry name" value="Shikimate_DH_AroE"/>
    <property type="match status" value="1"/>
</dbReference>
<feature type="binding site" evidence="8">
    <location>
        <position position="267"/>
    </location>
    <ligand>
        <name>shikimate</name>
        <dbReference type="ChEBI" id="CHEBI:36208"/>
    </ligand>
</feature>
<comment type="subunit">
    <text evidence="8">Homodimer.</text>
</comment>
<reference evidence="13" key="1">
    <citation type="submission" date="2015-07" db="EMBL/GenBank/DDBJ databases">
        <title>Complete genome sequence and phylogenetic analysis of Limnochorda pilosa.</title>
        <authorList>
            <person name="Watanabe M."/>
            <person name="Kojima H."/>
            <person name="Fukui M."/>
        </authorList>
    </citation>
    <scope>NUCLEOTIDE SEQUENCE [LARGE SCALE GENOMIC DNA]</scope>
    <source>
        <strain evidence="13">HC45</strain>
    </source>
</reference>
<keyword evidence="3 8" id="KW-0028">Amino-acid biosynthesis</keyword>
<gene>
    <name evidence="8" type="primary">aroE</name>
    <name evidence="12" type="ORF">LIP_3623</name>
</gene>
<feature type="domain" description="Quinate/shikimate 5-dehydrogenase/glutamyl-tRNA reductase" evidence="9">
    <location>
        <begin position="128"/>
        <end position="173"/>
    </location>
</feature>
<feature type="active site" description="Proton acceptor" evidence="8">
    <location>
        <position position="75"/>
    </location>
</feature>
<reference evidence="13" key="2">
    <citation type="journal article" date="2016" name="Int. J. Syst. Evol. Microbiol.">
        <title>Complete genome sequence and cell structure of Limnochorda pilosa, a Gram-negative spore-former within the phylum Firmicutes.</title>
        <authorList>
            <person name="Watanabe M."/>
            <person name="Kojima H."/>
            <person name="Fukui M."/>
        </authorList>
    </citation>
    <scope>NUCLEOTIDE SEQUENCE [LARGE SCALE GENOMIC DNA]</scope>
    <source>
        <strain evidence="13">HC45</strain>
    </source>
</reference>
<dbReference type="Pfam" id="PF01488">
    <property type="entry name" value="Shikimate_DH"/>
    <property type="match status" value="1"/>
</dbReference>
<dbReference type="Gene3D" id="3.40.50.720">
    <property type="entry name" value="NAD(P)-binding Rossmann-like Domain"/>
    <property type="match status" value="1"/>
</dbReference>
<feature type="domain" description="SDH C-terminal" evidence="11">
    <location>
        <begin position="262"/>
        <end position="289"/>
    </location>
</feature>
<comment type="function">
    <text evidence="8">Involved in the biosynthesis of the chorismate, which leads to the biosynthesis of aromatic amino acids. Catalyzes the reversible NADPH linked reduction of 3-dehydroshikimate (DHSA) to yield shikimate (SA).</text>
</comment>
<feature type="binding site" evidence="8">
    <location>
        <position position="260"/>
    </location>
    <ligand>
        <name>NADP(+)</name>
        <dbReference type="ChEBI" id="CHEBI:58349"/>
    </ligand>
</feature>
<feature type="binding site" evidence="8">
    <location>
        <begin position="160"/>
        <end position="165"/>
    </location>
    <ligand>
        <name>NADP(+)</name>
        <dbReference type="ChEBI" id="CHEBI:58349"/>
    </ligand>
</feature>
<dbReference type="GO" id="GO:0005829">
    <property type="term" value="C:cytosol"/>
    <property type="evidence" value="ECO:0007669"/>
    <property type="project" value="TreeGrafter"/>
</dbReference>
<dbReference type="Pfam" id="PF18317">
    <property type="entry name" value="SDH_C"/>
    <property type="match status" value="1"/>
</dbReference>
<dbReference type="OrthoDB" id="9792692at2"/>
<dbReference type="NCBIfam" id="TIGR00507">
    <property type="entry name" value="aroE"/>
    <property type="match status" value="1"/>
</dbReference>
<evidence type="ECO:0000256" key="4">
    <source>
        <dbReference type="ARBA" id="ARBA00022857"/>
    </source>
</evidence>
<keyword evidence="4 8" id="KW-0521">NADP</keyword>
<feature type="domain" description="Shikimate dehydrogenase substrate binding N-terminal" evidence="10">
    <location>
        <begin position="16"/>
        <end position="98"/>
    </location>
</feature>
<evidence type="ECO:0000256" key="3">
    <source>
        <dbReference type="ARBA" id="ARBA00022605"/>
    </source>
</evidence>
<dbReference type="KEGG" id="lpil:LIP_3623"/>
<comment type="pathway">
    <text evidence="1 8">Metabolic intermediate biosynthesis; chorismate biosynthesis; chorismate from D-erythrose 4-phosphate and phosphoenolpyruvate: step 4/7.</text>
</comment>
<name>A0A0K2SQQ0_LIMPI</name>
<dbReference type="Proteomes" id="UP000065807">
    <property type="component" value="Chromosome"/>
</dbReference>
<feature type="binding site" evidence="8">
    <location>
        <position position="96"/>
    </location>
    <ligand>
        <name>shikimate</name>
        <dbReference type="ChEBI" id="CHEBI:36208"/>
    </ligand>
</feature>
<comment type="similarity">
    <text evidence="8">Belongs to the shikimate dehydrogenase family.</text>
</comment>
<dbReference type="InterPro" id="IPR041121">
    <property type="entry name" value="SDH_C"/>
</dbReference>
<evidence type="ECO:0000256" key="5">
    <source>
        <dbReference type="ARBA" id="ARBA00023002"/>
    </source>
</evidence>
<evidence type="ECO:0000259" key="11">
    <source>
        <dbReference type="Pfam" id="PF18317"/>
    </source>
</evidence>
<evidence type="ECO:0000259" key="10">
    <source>
        <dbReference type="Pfam" id="PF08501"/>
    </source>
</evidence>
<dbReference type="Pfam" id="PF08501">
    <property type="entry name" value="Shikimate_dh_N"/>
    <property type="match status" value="1"/>
</dbReference>
<dbReference type="PATRIC" id="fig|1555112.3.peg.3658"/>
<comment type="caution">
    <text evidence="8">Lacks conserved residue(s) required for the propagation of feature annotation.</text>
</comment>
<dbReference type="GO" id="GO:0050661">
    <property type="term" value="F:NADP binding"/>
    <property type="evidence" value="ECO:0007669"/>
    <property type="project" value="InterPro"/>
</dbReference>
<evidence type="ECO:0000313" key="12">
    <source>
        <dbReference type="EMBL" id="BAS29431.1"/>
    </source>
</evidence>
<dbReference type="InterPro" id="IPR036291">
    <property type="entry name" value="NAD(P)-bd_dom_sf"/>
</dbReference>
<evidence type="ECO:0000256" key="2">
    <source>
        <dbReference type="ARBA" id="ARBA00012962"/>
    </source>
</evidence>
<evidence type="ECO:0000259" key="9">
    <source>
        <dbReference type="Pfam" id="PF01488"/>
    </source>
</evidence>